<dbReference type="Gene3D" id="1.10.940.10">
    <property type="entry name" value="NusB-like"/>
    <property type="match status" value="1"/>
</dbReference>
<dbReference type="FunFam" id="1.10.940.10:FF:000006">
    <property type="entry name" value="16S rRNA (Cytosine(967)-C(5))-methyltransferase RsmB"/>
    <property type="match status" value="1"/>
</dbReference>
<keyword evidence="6" id="KW-0698">rRNA processing</keyword>
<dbReference type="PANTHER" id="PTHR22807">
    <property type="entry name" value="NOP2 YEAST -RELATED NOL1/NOP2/FMU SUN DOMAIN-CONTAINING"/>
    <property type="match status" value="1"/>
</dbReference>
<dbReference type="PROSITE" id="PS01153">
    <property type="entry name" value="NOL1_NOP2_SUN"/>
    <property type="match status" value="1"/>
</dbReference>
<dbReference type="AlphaFoldDB" id="A0A921LAL8"/>
<dbReference type="InterPro" id="IPR054728">
    <property type="entry name" value="RsmB-like_ferredoxin"/>
</dbReference>
<dbReference type="PROSITE" id="PS51686">
    <property type="entry name" value="SAM_MT_RSMB_NOP"/>
    <property type="match status" value="1"/>
</dbReference>
<dbReference type="FunFam" id="3.40.50.150:FF:000022">
    <property type="entry name" value="Ribosomal RNA small subunit methyltransferase B"/>
    <property type="match status" value="1"/>
</dbReference>
<evidence type="ECO:0000256" key="13">
    <source>
        <dbReference type="ARBA" id="ARBA00047283"/>
    </source>
</evidence>
<feature type="binding site" evidence="14">
    <location>
        <position position="325"/>
    </location>
    <ligand>
        <name>S-adenosyl-L-methionine</name>
        <dbReference type="ChEBI" id="CHEBI:59789"/>
    </ligand>
</feature>
<feature type="binding site" evidence="14">
    <location>
        <begin position="256"/>
        <end position="262"/>
    </location>
    <ligand>
        <name>S-adenosyl-L-methionine</name>
        <dbReference type="ChEBI" id="CHEBI:59789"/>
    </ligand>
</feature>
<dbReference type="NCBIfam" id="NF011494">
    <property type="entry name" value="PRK14902.1"/>
    <property type="match status" value="1"/>
</dbReference>
<dbReference type="InterPro" id="IPR004573">
    <property type="entry name" value="rRNA_ssu_MeTfrase_B"/>
</dbReference>
<dbReference type="InterPro" id="IPR001678">
    <property type="entry name" value="MeTrfase_RsmB-F_NOP2_dom"/>
</dbReference>
<evidence type="ECO:0000313" key="16">
    <source>
        <dbReference type="EMBL" id="HJF87943.1"/>
    </source>
</evidence>
<dbReference type="Pfam" id="PF01189">
    <property type="entry name" value="Methyltr_RsmB-F"/>
    <property type="match status" value="1"/>
</dbReference>
<dbReference type="EC" id="2.1.1.176" evidence="4"/>
<comment type="similarity">
    <text evidence="3 14">Belongs to the class I-like SAM-binding methyltransferase superfamily. RsmB/NOP family.</text>
</comment>
<keyword evidence="8 14" id="KW-0808">Transferase</keyword>
<keyword evidence="7 14" id="KW-0489">Methyltransferase</keyword>
<dbReference type="GO" id="GO:0008649">
    <property type="term" value="F:rRNA methyltransferase activity"/>
    <property type="evidence" value="ECO:0007669"/>
    <property type="project" value="InterPro"/>
</dbReference>
<sequence>MKNNPRELAVEALTRVFKNKAYSNIEINNILKNSDMSDADKRLMTNIVYGVIQHKYVLEYQLEPYLKDKKLDLWLDLLLQTAIYQLSYLDKIPEHAVLNESTEIAKQKANRGAGNLVNAVLRNFQRHGAREMSGKDSVYDLSKFYSVPRWLVQLFINQQGLDKTKEILKSINQPSHVSIRVNTNKTTVKDLQKTLQSKGFDVKPSKISSVGLICESGNLVNTDEFRDGLYTIQDESSMLVAPALDLLPDSRVLDACAAPGGKTTHIASYIKDGEVTALDIHKHKTKLIRDNSQRMGYSDIISTGAIDARKAKDVLNTTFDRILVDAPCSGLGLIRRKPELRYFRQEEDLMNLQRVQLQILDSMVDLLEVNGKLVFSTCTFDDEENEAVVKKFLADHKNFELEPVKHEAVMDKSVKDGMLKVLPSDYFTDGFFIATFVRKN</sequence>
<comment type="function">
    <text evidence="1">Specifically methylates the cytosine at position 967 (m5C967) of 16S rRNA.</text>
</comment>
<dbReference type="CDD" id="cd02440">
    <property type="entry name" value="AdoMet_MTases"/>
    <property type="match status" value="1"/>
</dbReference>
<keyword evidence="5" id="KW-0963">Cytoplasm</keyword>
<dbReference type="PRINTS" id="PR02008">
    <property type="entry name" value="RCMTFAMILY"/>
</dbReference>
<reference evidence="16" key="1">
    <citation type="journal article" date="2021" name="PeerJ">
        <title>Extensive microbial diversity within the chicken gut microbiome revealed by metagenomics and culture.</title>
        <authorList>
            <person name="Gilroy R."/>
            <person name="Ravi A."/>
            <person name="Getino M."/>
            <person name="Pursley I."/>
            <person name="Horton D.L."/>
            <person name="Alikhan N.F."/>
            <person name="Baker D."/>
            <person name="Gharbi K."/>
            <person name="Hall N."/>
            <person name="Watson M."/>
            <person name="Adriaenssens E.M."/>
            <person name="Foster-Nyarko E."/>
            <person name="Jarju S."/>
            <person name="Secka A."/>
            <person name="Antonio M."/>
            <person name="Oren A."/>
            <person name="Chaudhuri R.R."/>
            <person name="La Ragione R."/>
            <person name="Hildebrand F."/>
            <person name="Pallen M.J."/>
        </authorList>
    </citation>
    <scope>NUCLEOTIDE SEQUENCE</scope>
    <source>
        <strain evidence="16">7886</strain>
    </source>
</reference>
<protein>
    <recommendedName>
        <fullName evidence="4">16S rRNA (cytosine(967)-C(5))-methyltransferase</fullName>
        <ecNumber evidence="4">2.1.1.176</ecNumber>
    </recommendedName>
    <alternativeName>
        <fullName evidence="11">16S rRNA m5C967 methyltransferase</fullName>
    </alternativeName>
    <alternativeName>
        <fullName evidence="12">rRNA (cytosine-C(5)-)-methyltransferase RsmB</fullName>
    </alternativeName>
</protein>
<evidence type="ECO:0000256" key="2">
    <source>
        <dbReference type="ARBA" id="ARBA00004496"/>
    </source>
</evidence>
<evidence type="ECO:0000256" key="7">
    <source>
        <dbReference type="ARBA" id="ARBA00022603"/>
    </source>
</evidence>
<feature type="binding site" evidence="14">
    <location>
        <position position="279"/>
    </location>
    <ligand>
        <name>S-adenosyl-L-methionine</name>
        <dbReference type="ChEBI" id="CHEBI:59789"/>
    </ligand>
</feature>
<dbReference type="GO" id="GO:0006355">
    <property type="term" value="P:regulation of DNA-templated transcription"/>
    <property type="evidence" value="ECO:0007669"/>
    <property type="project" value="InterPro"/>
</dbReference>
<dbReference type="Proteomes" id="UP000747013">
    <property type="component" value="Unassembled WGS sequence"/>
</dbReference>
<evidence type="ECO:0000256" key="14">
    <source>
        <dbReference type="PROSITE-ProRule" id="PRU01023"/>
    </source>
</evidence>
<dbReference type="InterPro" id="IPR035926">
    <property type="entry name" value="NusB-like_sf"/>
</dbReference>
<dbReference type="NCBIfam" id="TIGR00563">
    <property type="entry name" value="rsmB"/>
    <property type="match status" value="1"/>
</dbReference>
<comment type="subcellular location">
    <subcellularLocation>
        <location evidence="2">Cytoplasm</location>
    </subcellularLocation>
</comment>
<dbReference type="InterPro" id="IPR029063">
    <property type="entry name" value="SAM-dependent_MTases_sf"/>
</dbReference>
<proteinExistence type="inferred from homology"/>
<gene>
    <name evidence="16" type="primary">rsmB</name>
    <name evidence="16" type="ORF">K8V88_10945</name>
</gene>
<feature type="domain" description="SAM-dependent MTase RsmB/NOP-type" evidence="15">
    <location>
        <begin position="167"/>
        <end position="439"/>
    </location>
</feature>
<evidence type="ECO:0000256" key="10">
    <source>
        <dbReference type="ARBA" id="ARBA00022884"/>
    </source>
</evidence>
<evidence type="ECO:0000256" key="8">
    <source>
        <dbReference type="ARBA" id="ARBA00022679"/>
    </source>
</evidence>
<feature type="active site" description="Nucleophile" evidence="14">
    <location>
        <position position="378"/>
    </location>
</feature>
<dbReference type="SUPFAM" id="SSF48013">
    <property type="entry name" value="NusB-like"/>
    <property type="match status" value="1"/>
</dbReference>
<evidence type="ECO:0000256" key="1">
    <source>
        <dbReference type="ARBA" id="ARBA00002724"/>
    </source>
</evidence>
<evidence type="ECO:0000256" key="5">
    <source>
        <dbReference type="ARBA" id="ARBA00022490"/>
    </source>
</evidence>
<reference evidence="16" key="2">
    <citation type="submission" date="2021-09" db="EMBL/GenBank/DDBJ databases">
        <authorList>
            <person name="Gilroy R."/>
        </authorList>
    </citation>
    <scope>NUCLEOTIDE SEQUENCE</scope>
    <source>
        <strain evidence="16">7886</strain>
    </source>
</reference>
<comment type="catalytic activity">
    <reaction evidence="13">
        <text>cytidine(967) in 16S rRNA + S-adenosyl-L-methionine = 5-methylcytidine(967) in 16S rRNA + S-adenosyl-L-homocysteine + H(+)</text>
        <dbReference type="Rhea" id="RHEA:42748"/>
        <dbReference type="Rhea" id="RHEA-COMP:10219"/>
        <dbReference type="Rhea" id="RHEA-COMP:10220"/>
        <dbReference type="ChEBI" id="CHEBI:15378"/>
        <dbReference type="ChEBI" id="CHEBI:57856"/>
        <dbReference type="ChEBI" id="CHEBI:59789"/>
        <dbReference type="ChEBI" id="CHEBI:74483"/>
        <dbReference type="ChEBI" id="CHEBI:82748"/>
        <dbReference type="EC" id="2.1.1.176"/>
    </reaction>
</comment>
<dbReference type="InterPro" id="IPR018314">
    <property type="entry name" value="RsmB/NOL1/NOP2-like_CS"/>
</dbReference>
<dbReference type="Pfam" id="PF22458">
    <property type="entry name" value="RsmF-B_ferredox"/>
    <property type="match status" value="1"/>
</dbReference>
<dbReference type="Gene3D" id="3.30.70.1170">
    <property type="entry name" value="Sun protein, domain 3"/>
    <property type="match status" value="1"/>
</dbReference>
<dbReference type="GO" id="GO:0003723">
    <property type="term" value="F:RNA binding"/>
    <property type="evidence" value="ECO:0007669"/>
    <property type="project" value="UniProtKB-UniRule"/>
</dbReference>
<organism evidence="16 17">
    <name type="scientific">Companilactobacillus farciminis</name>
    <dbReference type="NCBI Taxonomy" id="1612"/>
    <lineage>
        <taxon>Bacteria</taxon>
        <taxon>Bacillati</taxon>
        <taxon>Bacillota</taxon>
        <taxon>Bacilli</taxon>
        <taxon>Lactobacillales</taxon>
        <taxon>Lactobacillaceae</taxon>
        <taxon>Companilactobacillus</taxon>
    </lineage>
</organism>
<dbReference type="Pfam" id="PF01029">
    <property type="entry name" value="NusB"/>
    <property type="match status" value="1"/>
</dbReference>
<dbReference type="InterPro" id="IPR049560">
    <property type="entry name" value="MeTrfase_RsmB-F_NOP2_cat"/>
</dbReference>
<keyword evidence="10 14" id="KW-0694">RNA-binding</keyword>
<evidence type="ECO:0000256" key="11">
    <source>
        <dbReference type="ARBA" id="ARBA00030399"/>
    </source>
</evidence>
<evidence type="ECO:0000256" key="3">
    <source>
        <dbReference type="ARBA" id="ARBA00007494"/>
    </source>
</evidence>
<keyword evidence="9 14" id="KW-0949">S-adenosyl-L-methionine</keyword>
<dbReference type="EMBL" id="DYWC01000255">
    <property type="protein sequence ID" value="HJF87943.1"/>
    <property type="molecule type" value="Genomic_DNA"/>
</dbReference>
<dbReference type="GO" id="GO:0005737">
    <property type="term" value="C:cytoplasm"/>
    <property type="evidence" value="ECO:0007669"/>
    <property type="project" value="UniProtKB-SubCell"/>
</dbReference>
<evidence type="ECO:0000313" key="17">
    <source>
        <dbReference type="Proteomes" id="UP000747013"/>
    </source>
</evidence>
<comment type="caution">
    <text evidence="16">The sequence shown here is derived from an EMBL/GenBank/DDBJ whole genome shotgun (WGS) entry which is preliminary data.</text>
</comment>
<evidence type="ECO:0000256" key="6">
    <source>
        <dbReference type="ARBA" id="ARBA00022552"/>
    </source>
</evidence>
<evidence type="ECO:0000256" key="12">
    <source>
        <dbReference type="ARBA" id="ARBA00031088"/>
    </source>
</evidence>
<evidence type="ECO:0000256" key="9">
    <source>
        <dbReference type="ARBA" id="ARBA00022691"/>
    </source>
</evidence>
<dbReference type="Gene3D" id="3.40.50.150">
    <property type="entry name" value="Vaccinia Virus protein VP39"/>
    <property type="match status" value="1"/>
</dbReference>
<feature type="binding site" evidence="14">
    <location>
        <position position="307"/>
    </location>
    <ligand>
        <name>S-adenosyl-L-methionine</name>
        <dbReference type="ChEBI" id="CHEBI:59789"/>
    </ligand>
</feature>
<evidence type="ECO:0000256" key="4">
    <source>
        <dbReference type="ARBA" id="ARBA00012140"/>
    </source>
</evidence>
<dbReference type="SUPFAM" id="SSF53335">
    <property type="entry name" value="S-adenosyl-L-methionine-dependent methyltransferases"/>
    <property type="match status" value="1"/>
</dbReference>
<dbReference type="InterPro" id="IPR006027">
    <property type="entry name" value="NusB_RsmB_TIM44"/>
</dbReference>
<accession>A0A921LAL8</accession>
<evidence type="ECO:0000259" key="15">
    <source>
        <dbReference type="PROSITE" id="PS51686"/>
    </source>
</evidence>
<dbReference type="PANTHER" id="PTHR22807:SF53">
    <property type="entry name" value="RIBOSOMAL RNA SMALL SUBUNIT METHYLTRANSFERASE B-RELATED"/>
    <property type="match status" value="1"/>
</dbReference>
<dbReference type="InterPro" id="IPR023267">
    <property type="entry name" value="RCMT"/>
</dbReference>
<name>A0A921LAL8_9LACO</name>